<dbReference type="AlphaFoldDB" id="A0A1M4VL00"/>
<protein>
    <submittedName>
        <fullName evidence="1">Spore coat associated protein JA (CotJA)</fullName>
    </submittedName>
</protein>
<dbReference type="Proteomes" id="UP000184245">
    <property type="component" value="Unassembled WGS sequence"/>
</dbReference>
<accession>A0A1M4VL00</accession>
<evidence type="ECO:0000313" key="2">
    <source>
        <dbReference type="Proteomes" id="UP000184245"/>
    </source>
</evidence>
<dbReference type="STRING" id="1122155.SAMN02745158_01276"/>
<gene>
    <name evidence="1" type="ORF">SAMN02745158_01276</name>
</gene>
<organism evidence="1 2">
    <name type="scientific">Lactonifactor longoviformis DSM 17459</name>
    <dbReference type="NCBI Taxonomy" id="1122155"/>
    <lineage>
        <taxon>Bacteria</taxon>
        <taxon>Bacillati</taxon>
        <taxon>Bacillota</taxon>
        <taxon>Clostridia</taxon>
        <taxon>Eubacteriales</taxon>
        <taxon>Clostridiaceae</taxon>
        <taxon>Lactonifactor</taxon>
    </lineage>
</organism>
<keyword evidence="2" id="KW-1185">Reference proteome</keyword>
<dbReference type="Pfam" id="PF11007">
    <property type="entry name" value="CotJA"/>
    <property type="match status" value="1"/>
</dbReference>
<dbReference type="InterPro" id="IPR020256">
    <property type="entry name" value="Spore_coat_CotJA"/>
</dbReference>
<reference evidence="1 2" key="1">
    <citation type="submission" date="2016-11" db="EMBL/GenBank/DDBJ databases">
        <authorList>
            <person name="Jaros S."/>
            <person name="Januszkiewicz K."/>
            <person name="Wedrychowicz H."/>
        </authorList>
    </citation>
    <scope>NUCLEOTIDE SEQUENCE [LARGE SCALE GENOMIC DNA]</scope>
    <source>
        <strain evidence="1 2">DSM 17459</strain>
    </source>
</reference>
<dbReference type="EMBL" id="FQVI01000004">
    <property type="protein sequence ID" value="SHE69557.1"/>
    <property type="molecule type" value="Genomic_DNA"/>
</dbReference>
<name>A0A1M4VL00_9CLOT</name>
<proteinExistence type="predicted"/>
<evidence type="ECO:0000313" key="1">
    <source>
        <dbReference type="EMBL" id="SHE69557.1"/>
    </source>
</evidence>
<sequence>MDKCRMNNYPGYRPYYPPPCPSRTPEPRSAAPCKPAVDCDYSVVNSLPLAMGYVPCQKFRSTFELCKALQVGTIFPELCKPFTGKQVMNR</sequence>